<name>R4PY54_9BACT</name>
<dbReference type="AlphaFoldDB" id="R4PY54"/>
<dbReference type="RefSeq" id="WP_015641606.1">
    <property type="nucleotide sequence ID" value="NC_021219.1"/>
</dbReference>
<evidence type="ECO:0000313" key="2">
    <source>
        <dbReference type="Proteomes" id="UP000013893"/>
    </source>
</evidence>
<evidence type="ECO:0008006" key="3">
    <source>
        <dbReference type="Google" id="ProtNLM"/>
    </source>
</evidence>
<organism evidence="1 2">
    <name type="scientific">Candidatus Saccharimonas aalborgensis</name>
    <dbReference type="NCBI Taxonomy" id="1332188"/>
    <lineage>
        <taxon>Bacteria</taxon>
        <taxon>Candidatus Saccharimonadota</taxon>
        <taxon>Candidatus Saccharimonadia</taxon>
        <taxon>Candidatus Saccharimonadales</taxon>
        <taxon>Candidatus Saccharimonadaceae</taxon>
        <taxon>Candidatus Saccharimonas</taxon>
    </lineage>
</organism>
<gene>
    <name evidence="1" type="ORF">L336_0450</name>
</gene>
<keyword evidence="2" id="KW-1185">Reference proteome</keyword>
<dbReference type="STRING" id="1332188.L336_0450"/>
<dbReference type="EMBL" id="CP005957">
    <property type="protein sequence ID" value="AGL62156.1"/>
    <property type="molecule type" value="Genomic_DNA"/>
</dbReference>
<accession>R4PY54</accession>
<dbReference type="Proteomes" id="UP000013893">
    <property type="component" value="Chromosome"/>
</dbReference>
<dbReference type="HOGENOM" id="CLU_1222945_0_0_0"/>
<proteinExistence type="predicted"/>
<sequence>MSVVDAWTRVSKSVAYVIAADEIKKDIEGYDPAHSDQFHQASAKMADKMYDEAVKRRSERKVILLAGGAASGKSEYVATYLTSTRAIILDGTLPTTRGAEIKIEKAIKQQKKIELHLVLPESLIVAFGVFLNRQRKYDISHFYRTHSSSRQTAYEIVQCHEDIKVRVISSKYVEFREGGTMEFKYHKFVNRQMLLEFLCGIQYTEQQIRNEILDYVTNSSTGIHNE</sequence>
<evidence type="ECO:0000313" key="1">
    <source>
        <dbReference type="EMBL" id="AGL62156.1"/>
    </source>
</evidence>
<dbReference type="KEGG" id="saal:L336_0450"/>
<reference evidence="1 2" key="1">
    <citation type="journal article" date="2013" name="Nat. Biotechnol.">
        <title>Genome sequences of rare, uncultured bacteria obtained by differential coverage binning of multiple metagenomes.</title>
        <authorList>
            <person name="Albertsen M."/>
            <person name="Hugenholtz P."/>
            <person name="Skarshewski A."/>
            <person name="Nielsen K.L."/>
            <person name="Tyson G.W."/>
            <person name="Nielsen P.H."/>
        </authorList>
    </citation>
    <scope>NUCLEOTIDE SEQUENCE [LARGE SCALE GENOMIC DNA]</scope>
    <source>
        <strain evidence="1">TM71</strain>
    </source>
</reference>
<protein>
    <recommendedName>
        <fullName evidence="3">Zeta toxin domain-containing protein</fullName>
    </recommendedName>
</protein>